<gene>
    <name evidence="1" type="ORF">C5F51_36210</name>
</gene>
<comment type="caution">
    <text evidence="1">The sequence shown here is derived from an EMBL/GenBank/DDBJ whole genome shotgun (WGS) entry which is preliminary data.</text>
</comment>
<proteinExistence type="predicted"/>
<accession>A0A2S5ZUV0</accession>
<keyword evidence="2" id="KW-1185">Reference proteome</keyword>
<name>A0A2S5ZUV0_9NOCA</name>
<reference evidence="1 2" key="1">
    <citation type="submission" date="2018-02" db="EMBL/GenBank/DDBJ databases">
        <title>8 Nocardia nova and 1 Nocardia cyriacigeorgica strain used for evolution to TMP-SMX.</title>
        <authorList>
            <person name="Mehta H."/>
            <person name="Weng J."/>
            <person name="Shamoo Y."/>
        </authorList>
    </citation>
    <scope>NUCLEOTIDE SEQUENCE [LARGE SCALE GENOMIC DNA]</scope>
    <source>
        <strain evidence="1 2">BAA2227</strain>
    </source>
</reference>
<dbReference type="EMBL" id="PSZD01000055">
    <property type="protein sequence ID" value="PPJ18748.1"/>
    <property type="molecule type" value="Genomic_DNA"/>
</dbReference>
<sequence length="232" mass="24617">MFAVFASSNQAGTAALFVAAAAFLLMGVQGTPLAKFGSGDKAMVFRERRRIQKQLLQRAATEDTPEGAEAYVNAAEIAAPSPVMTGADWVPLPAATYEGAVRAALERLVGRTEGWTVESEVPIGNRRIDFVVRAPNGTAIGIEVRNFSRAGLEAQVAQSIVDAASVPDANLTAGLVVMPRVSGMAAERIHRLFESSDSLRGGEAVQWTGPQDDYLLAMMLGTLTGQVIVWRG</sequence>
<dbReference type="AlphaFoldDB" id="A0A2S5ZUV0"/>
<evidence type="ECO:0000313" key="2">
    <source>
        <dbReference type="Proteomes" id="UP000238356"/>
    </source>
</evidence>
<evidence type="ECO:0000313" key="1">
    <source>
        <dbReference type="EMBL" id="PPJ18748.1"/>
    </source>
</evidence>
<protein>
    <submittedName>
        <fullName evidence="1">Uncharacterized protein</fullName>
    </submittedName>
</protein>
<dbReference type="Proteomes" id="UP000238356">
    <property type="component" value="Unassembled WGS sequence"/>
</dbReference>
<organism evidence="1 2">
    <name type="scientific">Nocardia nova</name>
    <dbReference type="NCBI Taxonomy" id="37330"/>
    <lineage>
        <taxon>Bacteria</taxon>
        <taxon>Bacillati</taxon>
        <taxon>Actinomycetota</taxon>
        <taxon>Actinomycetes</taxon>
        <taxon>Mycobacteriales</taxon>
        <taxon>Nocardiaceae</taxon>
        <taxon>Nocardia</taxon>
    </lineage>
</organism>